<dbReference type="EMBL" id="JACAZI010000003">
    <property type="protein sequence ID" value="KAF7364702.1"/>
    <property type="molecule type" value="Genomic_DNA"/>
</dbReference>
<keyword evidence="3" id="KW-1185">Reference proteome</keyword>
<evidence type="ECO:0000313" key="3">
    <source>
        <dbReference type="Proteomes" id="UP000620124"/>
    </source>
</evidence>
<gene>
    <name evidence="2" type="ORF">MVEN_00340000</name>
</gene>
<evidence type="ECO:0000256" key="1">
    <source>
        <dbReference type="SAM" id="MobiDB-lite"/>
    </source>
</evidence>
<feature type="region of interest" description="Disordered" evidence="1">
    <location>
        <begin position="1"/>
        <end position="55"/>
    </location>
</feature>
<dbReference type="Proteomes" id="UP000620124">
    <property type="component" value="Unassembled WGS sequence"/>
</dbReference>
<protein>
    <submittedName>
        <fullName evidence="2">Uncharacterized protein</fullName>
    </submittedName>
</protein>
<feature type="region of interest" description="Disordered" evidence="1">
    <location>
        <begin position="319"/>
        <end position="357"/>
    </location>
</feature>
<evidence type="ECO:0000313" key="2">
    <source>
        <dbReference type="EMBL" id="KAF7364702.1"/>
    </source>
</evidence>
<feature type="compositionally biased region" description="Polar residues" evidence="1">
    <location>
        <begin position="19"/>
        <end position="29"/>
    </location>
</feature>
<proteinExistence type="predicted"/>
<name>A0A8H6YTQ8_9AGAR</name>
<sequence length="383" mass="42912">MSLRSSESPPPLSLGVQRIRSSPQRSTPYNLDHRPRRNENYDPIGPGHPGNFHSQYLPYSGNASSAGYDRTTLSMMQNIDHSNRLPALTSLVNVDELSAEYGLDTTQRKAAHVFCKMSSEDRAMTIFLRLLRSECRSDEIQGQIQQMQSHLDNIAAFCIQSWKPSPEQVTYIMDHTTALRLGLYKDDPTVKAVVNALLVKENSNTRSAIRKWVWSSLTEKVSLESFAKKVVDAYHLPVIPAKPPQDIMASIALMRKVAQPLLKKESQRGGDTGFWRDLEAELDVLYEKNGNQRDSPAWLKWEQEIIEKDNRKYNRSAVERNARTQQEIDAAVLPGSRTPDNVAAPGTSDNDDHLSTHEDREVHISGLGDLAALATGPIVRSNA</sequence>
<accession>A0A8H6YTQ8</accession>
<dbReference type="AlphaFoldDB" id="A0A8H6YTQ8"/>
<feature type="compositionally biased region" description="Basic and acidic residues" evidence="1">
    <location>
        <begin position="31"/>
        <end position="40"/>
    </location>
</feature>
<comment type="caution">
    <text evidence="2">The sequence shown here is derived from an EMBL/GenBank/DDBJ whole genome shotgun (WGS) entry which is preliminary data.</text>
</comment>
<dbReference type="OrthoDB" id="3266438at2759"/>
<organism evidence="2 3">
    <name type="scientific">Mycena venus</name>
    <dbReference type="NCBI Taxonomy" id="2733690"/>
    <lineage>
        <taxon>Eukaryota</taxon>
        <taxon>Fungi</taxon>
        <taxon>Dikarya</taxon>
        <taxon>Basidiomycota</taxon>
        <taxon>Agaricomycotina</taxon>
        <taxon>Agaricomycetes</taxon>
        <taxon>Agaricomycetidae</taxon>
        <taxon>Agaricales</taxon>
        <taxon>Marasmiineae</taxon>
        <taxon>Mycenaceae</taxon>
        <taxon>Mycena</taxon>
    </lineage>
</organism>
<reference evidence="2" key="1">
    <citation type="submission" date="2020-05" db="EMBL/GenBank/DDBJ databases">
        <title>Mycena genomes resolve the evolution of fungal bioluminescence.</title>
        <authorList>
            <person name="Tsai I.J."/>
        </authorList>
    </citation>
    <scope>NUCLEOTIDE SEQUENCE</scope>
    <source>
        <strain evidence="2">CCC161011</strain>
    </source>
</reference>